<protein>
    <submittedName>
        <fullName evidence="1">Uncharacterized protein</fullName>
    </submittedName>
</protein>
<accession>A0A439E0L8</accession>
<dbReference type="AlphaFoldDB" id="A0A439E0L8"/>
<dbReference type="Proteomes" id="UP000287177">
    <property type="component" value="Unassembled WGS sequence"/>
</dbReference>
<gene>
    <name evidence="1" type="ORF">MELE44368_01820</name>
</gene>
<dbReference type="EMBL" id="ATDN01000001">
    <property type="protein sequence ID" value="RWA23974.1"/>
    <property type="molecule type" value="Genomic_DNA"/>
</dbReference>
<organism evidence="1 2">
    <name type="scientific">Mycolicibacterium elephantis DSM 44368</name>
    <dbReference type="NCBI Taxonomy" id="1335622"/>
    <lineage>
        <taxon>Bacteria</taxon>
        <taxon>Bacillati</taxon>
        <taxon>Actinomycetota</taxon>
        <taxon>Actinomycetes</taxon>
        <taxon>Mycobacteriales</taxon>
        <taxon>Mycobacteriaceae</taxon>
        <taxon>Mycolicibacterium</taxon>
    </lineage>
</organism>
<evidence type="ECO:0000313" key="1">
    <source>
        <dbReference type="EMBL" id="RWA23974.1"/>
    </source>
</evidence>
<comment type="caution">
    <text evidence="1">The sequence shown here is derived from an EMBL/GenBank/DDBJ whole genome shotgun (WGS) entry which is preliminary data.</text>
</comment>
<name>A0A439E0L8_9MYCO</name>
<proteinExistence type="predicted"/>
<evidence type="ECO:0000313" key="2">
    <source>
        <dbReference type="Proteomes" id="UP000287177"/>
    </source>
</evidence>
<reference evidence="1 2" key="1">
    <citation type="submission" date="2013-06" db="EMBL/GenBank/DDBJ databases">
        <title>The draft sequence of the Mycobacterium elephantis genome.</title>
        <authorList>
            <person name="Pettersson F.B."/>
            <person name="Das S."/>
            <person name="Dasgupta S."/>
            <person name="Bhattacharya A."/>
            <person name="Kirsebom L.A."/>
        </authorList>
    </citation>
    <scope>NUCLEOTIDE SEQUENCE [LARGE SCALE GENOMIC DNA]</scope>
    <source>
        <strain evidence="1 2">DSM 44368</strain>
    </source>
</reference>
<sequence>MNGRTHHLILGPTDAIAVADALVDTAEQLD</sequence>
<keyword evidence="2" id="KW-1185">Reference proteome</keyword>